<feature type="transmembrane region" description="Helical" evidence="1">
    <location>
        <begin position="44"/>
        <end position="62"/>
    </location>
</feature>
<dbReference type="Proteomes" id="UP001642464">
    <property type="component" value="Unassembled WGS sequence"/>
</dbReference>
<evidence type="ECO:0000256" key="1">
    <source>
        <dbReference type="SAM" id="Phobius"/>
    </source>
</evidence>
<evidence type="ECO:0000313" key="3">
    <source>
        <dbReference type="Proteomes" id="UP001642464"/>
    </source>
</evidence>
<keyword evidence="3" id="KW-1185">Reference proteome</keyword>
<dbReference type="EMBL" id="CAXAMM010027247">
    <property type="protein sequence ID" value="CAK9060473.1"/>
    <property type="molecule type" value="Genomic_DNA"/>
</dbReference>
<organism evidence="2 3">
    <name type="scientific">Durusdinium trenchii</name>
    <dbReference type="NCBI Taxonomy" id="1381693"/>
    <lineage>
        <taxon>Eukaryota</taxon>
        <taxon>Sar</taxon>
        <taxon>Alveolata</taxon>
        <taxon>Dinophyceae</taxon>
        <taxon>Suessiales</taxon>
        <taxon>Symbiodiniaceae</taxon>
        <taxon>Durusdinium</taxon>
    </lineage>
</organism>
<proteinExistence type="predicted"/>
<keyword evidence="1" id="KW-1133">Transmembrane helix</keyword>
<evidence type="ECO:0000313" key="2">
    <source>
        <dbReference type="EMBL" id="CAK9060473.1"/>
    </source>
</evidence>
<sequence>MLNRMRREAVKLSRAEKWWEVKAFSPPSKGVAQELMASWKAQPLLLTFGVLLGVAAIGLLILKTQKLMETYREFMKKAA</sequence>
<protein>
    <submittedName>
        <fullName evidence="2">Uncharacterized protein</fullName>
    </submittedName>
</protein>
<gene>
    <name evidence="2" type="ORF">SCF082_LOCUS31849</name>
</gene>
<reference evidence="2 3" key="1">
    <citation type="submission" date="2024-02" db="EMBL/GenBank/DDBJ databases">
        <authorList>
            <person name="Chen Y."/>
            <person name="Shah S."/>
            <person name="Dougan E. K."/>
            <person name="Thang M."/>
            <person name="Chan C."/>
        </authorList>
    </citation>
    <scope>NUCLEOTIDE SEQUENCE [LARGE SCALE GENOMIC DNA]</scope>
</reference>
<accession>A0ABP0NAH5</accession>
<keyword evidence="1" id="KW-0812">Transmembrane</keyword>
<comment type="caution">
    <text evidence="2">The sequence shown here is derived from an EMBL/GenBank/DDBJ whole genome shotgun (WGS) entry which is preliminary data.</text>
</comment>
<keyword evidence="1" id="KW-0472">Membrane</keyword>
<name>A0ABP0NAH5_9DINO</name>